<dbReference type="InterPro" id="IPR020843">
    <property type="entry name" value="ER"/>
</dbReference>
<comment type="similarity">
    <text evidence="2">Belongs to the zinc-containing alcohol dehydrogenase family. Quinone oxidoreductase subfamily.</text>
</comment>
<dbReference type="GO" id="GO:0016491">
    <property type="term" value="F:oxidoreductase activity"/>
    <property type="evidence" value="ECO:0007669"/>
    <property type="project" value="UniProtKB-KW"/>
</dbReference>
<dbReference type="InterPro" id="IPR051603">
    <property type="entry name" value="Zinc-ADH_QOR/CCCR"/>
</dbReference>
<dbReference type="GO" id="GO:0008270">
    <property type="term" value="F:zinc ion binding"/>
    <property type="evidence" value="ECO:0007669"/>
    <property type="project" value="InterPro"/>
</dbReference>
<dbReference type="SUPFAM" id="SSF51735">
    <property type="entry name" value="NAD(P)-binding Rossmann-fold domains"/>
    <property type="match status" value="1"/>
</dbReference>
<proteinExistence type="inferred from homology"/>
<dbReference type="Pfam" id="PF13602">
    <property type="entry name" value="ADH_zinc_N_2"/>
    <property type="match status" value="1"/>
</dbReference>
<dbReference type="InterPro" id="IPR036291">
    <property type="entry name" value="NAD(P)-bd_dom_sf"/>
</dbReference>
<sequence length="341" mass="36476">MRAVGFTRKALPIEDPHALEDLVLPDPGPPQGHDLLVRVQAVSVNPRDMKSRMSFEAAPEKPVVLGYDASGVVAAVGPDCTLFRPGDAVIYAGVLDRQGSNAELQLVDERIVGRKPASLDHAAAASLPLTALTAWEMLFDRLRIPRDAEGAGHVLLVIGGAGGVPSIAIQLARVLTQVTVVATASRPESAAWVRQCGAHHVVDHSRPLPPQMEALEAGPCPWIFSTHTDAARWAEMAMILAPQGSIGLIDDPEPLDLRLLKFKSAAVHWEAMFTRPMFRTKDMVRQHEILDEVAALVDAGRLRPTSARNVGPINAANLRRAHAAIESGRAVGKIVLAGFGG</sequence>
<feature type="domain" description="Enoyl reductase (ER)" evidence="3">
    <location>
        <begin position="17"/>
        <end position="336"/>
    </location>
</feature>
<dbReference type="SUPFAM" id="SSF50129">
    <property type="entry name" value="GroES-like"/>
    <property type="match status" value="1"/>
</dbReference>
<keyword evidence="2" id="KW-0560">Oxidoreductase</keyword>
<protein>
    <recommendedName>
        <fullName evidence="2">Zinc-type alcohol dehydrogenase-like protein</fullName>
    </recommendedName>
</protein>
<evidence type="ECO:0000313" key="5">
    <source>
        <dbReference type="Proteomes" id="UP001139311"/>
    </source>
</evidence>
<dbReference type="AlphaFoldDB" id="A0A9X1IB24"/>
<evidence type="ECO:0000313" key="4">
    <source>
        <dbReference type="EMBL" id="MCB4821526.1"/>
    </source>
</evidence>
<dbReference type="InterPro" id="IPR014182">
    <property type="entry name" value="ADH_Zn_typ-1"/>
</dbReference>
<dbReference type="PANTHER" id="PTHR44154">
    <property type="entry name" value="QUINONE OXIDOREDUCTASE"/>
    <property type="match status" value="1"/>
</dbReference>
<keyword evidence="5" id="KW-1185">Reference proteome</keyword>
<dbReference type="Proteomes" id="UP001139311">
    <property type="component" value="Unassembled WGS sequence"/>
</dbReference>
<comment type="caution">
    <text evidence="4">The sequence shown here is derived from an EMBL/GenBank/DDBJ whole genome shotgun (WGS) entry which is preliminary data.</text>
</comment>
<dbReference type="Gene3D" id="3.40.50.720">
    <property type="entry name" value="NAD(P)-binding Rossmann-like Domain"/>
    <property type="match status" value="1"/>
</dbReference>
<dbReference type="Gene3D" id="3.90.180.10">
    <property type="entry name" value="Medium-chain alcohol dehydrogenases, catalytic domain"/>
    <property type="match status" value="1"/>
</dbReference>
<dbReference type="NCBIfam" id="TIGR02817">
    <property type="entry name" value="adh_fam_1"/>
    <property type="match status" value="1"/>
</dbReference>
<dbReference type="RefSeq" id="WP_226606366.1">
    <property type="nucleotide sequence ID" value="NZ_JAJAQI010000008.1"/>
</dbReference>
<dbReference type="Pfam" id="PF08240">
    <property type="entry name" value="ADH_N"/>
    <property type="match status" value="1"/>
</dbReference>
<keyword evidence="2" id="KW-0479">Metal-binding</keyword>
<gene>
    <name evidence="4" type="ORF">LHA35_07250</name>
</gene>
<dbReference type="InterPro" id="IPR013154">
    <property type="entry name" value="ADH-like_N"/>
</dbReference>
<dbReference type="CDD" id="cd08252">
    <property type="entry name" value="AL_MDR"/>
    <property type="match status" value="1"/>
</dbReference>
<name>A0A9X1IB24_9PROT</name>
<dbReference type="InterPro" id="IPR011032">
    <property type="entry name" value="GroES-like_sf"/>
</dbReference>
<organism evidence="4 5">
    <name type="scientific">Roseicella aerolata</name>
    <dbReference type="NCBI Taxonomy" id="2883479"/>
    <lineage>
        <taxon>Bacteria</taxon>
        <taxon>Pseudomonadati</taxon>
        <taxon>Pseudomonadota</taxon>
        <taxon>Alphaproteobacteria</taxon>
        <taxon>Acetobacterales</taxon>
        <taxon>Roseomonadaceae</taxon>
        <taxon>Roseicella</taxon>
    </lineage>
</organism>
<dbReference type="PANTHER" id="PTHR44154:SF1">
    <property type="entry name" value="QUINONE OXIDOREDUCTASE"/>
    <property type="match status" value="1"/>
</dbReference>
<evidence type="ECO:0000256" key="1">
    <source>
        <dbReference type="ARBA" id="ARBA00022857"/>
    </source>
</evidence>
<reference evidence="4" key="1">
    <citation type="submission" date="2021-10" db="EMBL/GenBank/DDBJ databases">
        <title>Roseicella aerolatum sp. nov., isolated from aerosols of e-waste dismantling site.</title>
        <authorList>
            <person name="Qin T."/>
        </authorList>
    </citation>
    <scope>NUCLEOTIDE SEQUENCE</scope>
    <source>
        <strain evidence="4">GB24</strain>
    </source>
</reference>
<evidence type="ECO:0000256" key="2">
    <source>
        <dbReference type="RuleBase" id="RU364000"/>
    </source>
</evidence>
<keyword evidence="1" id="KW-0521">NADP</keyword>
<dbReference type="SMART" id="SM00829">
    <property type="entry name" value="PKS_ER"/>
    <property type="match status" value="1"/>
</dbReference>
<evidence type="ECO:0000259" key="3">
    <source>
        <dbReference type="SMART" id="SM00829"/>
    </source>
</evidence>
<accession>A0A9X1IB24</accession>
<dbReference type="EMBL" id="JAJAQI010000008">
    <property type="protein sequence ID" value="MCB4821526.1"/>
    <property type="molecule type" value="Genomic_DNA"/>
</dbReference>
<keyword evidence="2" id="KW-0862">Zinc</keyword>